<dbReference type="InterPro" id="IPR000086">
    <property type="entry name" value="NUDIX_hydrolase_dom"/>
</dbReference>
<evidence type="ECO:0000256" key="2">
    <source>
        <dbReference type="ARBA" id="ARBA00022801"/>
    </source>
</evidence>
<protein>
    <submittedName>
        <fullName evidence="4">NUDIX domain-containing protein</fullName>
    </submittedName>
</protein>
<evidence type="ECO:0000313" key="4">
    <source>
        <dbReference type="EMBL" id="QIL47636.1"/>
    </source>
</evidence>
<evidence type="ECO:0000259" key="3">
    <source>
        <dbReference type="PROSITE" id="PS51462"/>
    </source>
</evidence>
<keyword evidence="5" id="KW-1185">Reference proteome</keyword>
<dbReference type="PROSITE" id="PS51462">
    <property type="entry name" value="NUDIX"/>
    <property type="match status" value="1"/>
</dbReference>
<dbReference type="InterPro" id="IPR020084">
    <property type="entry name" value="NUDIX_hydrolase_CS"/>
</dbReference>
<dbReference type="CDD" id="cd04665">
    <property type="entry name" value="NUDIX_RppH"/>
    <property type="match status" value="1"/>
</dbReference>
<dbReference type="EMBL" id="CP049887">
    <property type="protein sequence ID" value="QIL47636.1"/>
    <property type="molecule type" value="Genomic_DNA"/>
</dbReference>
<gene>
    <name evidence="4" type="ORF">G7082_03330</name>
</gene>
<dbReference type="RefSeq" id="WP_166033808.1">
    <property type="nucleotide sequence ID" value="NZ_CP049887.1"/>
</dbReference>
<feature type="domain" description="Nudix hydrolase" evidence="3">
    <location>
        <begin position="14"/>
        <end position="139"/>
    </location>
</feature>
<sequence>MIKVNIYELGEIEDNFLDFAVIFTRYKNKNVYVRHKERTTFEIPGGHRELNETIEACAKRELEEETGAKKYTIVAKFIYGVEKNRKEDFGQVFLAEVEEFDTQLTHEIEEVMCLKGEPEEYTYPLIQPVILTEMLKRNK</sequence>
<dbReference type="InterPro" id="IPR015797">
    <property type="entry name" value="NUDIX_hydrolase-like_dom_sf"/>
</dbReference>
<reference evidence="4 5" key="1">
    <citation type="submission" date="2020-03" db="EMBL/GenBank/DDBJ databases">
        <title>Vagococcus sp. nov., isolated from beetles.</title>
        <authorList>
            <person name="Hyun D.-W."/>
            <person name="Bae J.-W."/>
        </authorList>
    </citation>
    <scope>NUCLEOTIDE SEQUENCE [LARGE SCALE GENOMIC DNA]</scope>
    <source>
        <strain evidence="4 5">HDW17B</strain>
    </source>
</reference>
<dbReference type="SUPFAM" id="SSF55811">
    <property type="entry name" value="Nudix"/>
    <property type="match status" value="1"/>
</dbReference>
<keyword evidence="2" id="KW-0378">Hydrolase</keyword>
<dbReference type="Gene3D" id="3.90.79.10">
    <property type="entry name" value="Nucleoside Triphosphate Pyrophosphohydrolase"/>
    <property type="match status" value="1"/>
</dbReference>
<dbReference type="PANTHER" id="PTHR43736">
    <property type="entry name" value="ADP-RIBOSE PYROPHOSPHATASE"/>
    <property type="match status" value="1"/>
</dbReference>
<dbReference type="Proteomes" id="UP000501747">
    <property type="component" value="Chromosome"/>
</dbReference>
<comment type="similarity">
    <text evidence="1">Belongs to the Nudix hydrolase family.</text>
</comment>
<dbReference type="Pfam" id="PF00293">
    <property type="entry name" value="NUDIX"/>
    <property type="match status" value="1"/>
</dbReference>
<dbReference type="AlphaFoldDB" id="A0A6G8ARK9"/>
<evidence type="ECO:0000256" key="1">
    <source>
        <dbReference type="ARBA" id="ARBA00005582"/>
    </source>
</evidence>
<dbReference type="InterPro" id="IPR014078">
    <property type="entry name" value="Nudix_YtkD"/>
</dbReference>
<evidence type="ECO:0000313" key="5">
    <source>
        <dbReference type="Proteomes" id="UP000501747"/>
    </source>
</evidence>
<dbReference type="GO" id="GO:0016787">
    <property type="term" value="F:hydrolase activity"/>
    <property type="evidence" value="ECO:0007669"/>
    <property type="project" value="UniProtKB-KW"/>
</dbReference>
<dbReference type="PANTHER" id="PTHR43736:SF1">
    <property type="entry name" value="DIHYDRONEOPTERIN TRIPHOSPHATE DIPHOSPHATASE"/>
    <property type="match status" value="1"/>
</dbReference>
<accession>A0A6G8ARK9</accession>
<organism evidence="4 5">
    <name type="scientific">Vagococcus hydrophili</name>
    <dbReference type="NCBI Taxonomy" id="2714947"/>
    <lineage>
        <taxon>Bacteria</taxon>
        <taxon>Bacillati</taxon>
        <taxon>Bacillota</taxon>
        <taxon>Bacilli</taxon>
        <taxon>Lactobacillales</taxon>
        <taxon>Enterococcaceae</taxon>
        <taxon>Vagococcus</taxon>
    </lineage>
</organism>
<proteinExistence type="inferred from homology"/>
<dbReference type="PROSITE" id="PS00893">
    <property type="entry name" value="NUDIX_BOX"/>
    <property type="match status" value="1"/>
</dbReference>
<dbReference type="KEGG" id="vhy:G7082_03330"/>
<name>A0A6G8ARK9_9ENTE</name>